<dbReference type="Pfam" id="PF09334">
    <property type="entry name" value="tRNA-synt_1g"/>
    <property type="match status" value="1"/>
</dbReference>
<gene>
    <name evidence="7" type="ORF">OTSGILL_2710</name>
</gene>
<keyword evidence="3" id="KW-0067">ATP-binding</keyword>
<dbReference type="Proteomes" id="UP000033769">
    <property type="component" value="Unassembled WGS sequence"/>
</dbReference>
<dbReference type="GO" id="GO:0006431">
    <property type="term" value="P:methionyl-tRNA aminoacylation"/>
    <property type="evidence" value="ECO:0007669"/>
    <property type="project" value="TreeGrafter"/>
</dbReference>
<dbReference type="AlphaFoldDB" id="A0A0F3M8C2"/>
<evidence type="ECO:0000256" key="2">
    <source>
        <dbReference type="ARBA" id="ARBA00022741"/>
    </source>
</evidence>
<keyword evidence="4" id="KW-0648">Protein biosynthesis</keyword>
<dbReference type="InterPro" id="IPR023457">
    <property type="entry name" value="Met-tRNA_synth_2"/>
</dbReference>
<keyword evidence="2" id="KW-0547">Nucleotide-binding</keyword>
<protein>
    <submittedName>
        <fullName evidence="7">tRNA synthetases class I family protein</fullName>
    </submittedName>
</protein>
<dbReference type="PATRIC" id="fig|1359184.3.peg.2750"/>
<accession>A0A0F3M8C2</accession>
<evidence type="ECO:0000313" key="7">
    <source>
        <dbReference type="EMBL" id="KJV50839.1"/>
    </source>
</evidence>
<evidence type="ECO:0000256" key="3">
    <source>
        <dbReference type="ARBA" id="ARBA00022840"/>
    </source>
</evidence>
<dbReference type="GO" id="GO:0005524">
    <property type="term" value="F:ATP binding"/>
    <property type="evidence" value="ECO:0007669"/>
    <property type="project" value="UniProtKB-KW"/>
</dbReference>
<evidence type="ECO:0000256" key="4">
    <source>
        <dbReference type="ARBA" id="ARBA00022917"/>
    </source>
</evidence>
<proteinExistence type="predicted"/>
<dbReference type="EMBL" id="LANO01000063">
    <property type="protein sequence ID" value="KJV50839.1"/>
    <property type="molecule type" value="Genomic_DNA"/>
</dbReference>
<evidence type="ECO:0000259" key="6">
    <source>
        <dbReference type="Pfam" id="PF09334"/>
    </source>
</evidence>
<dbReference type="SUPFAM" id="SSF47323">
    <property type="entry name" value="Anticodon-binding domain of a subclass of class I aminoacyl-tRNA synthetases"/>
    <property type="match status" value="1"/>
</dbReference>
<dbReference type="PANTHER" id="PTHR43326:SF1">
    <property type="entry name" value="METHIONINE--TRNA LIGASE, MITOCHONDRIAL"/>
    <property type="match status" value="1"/>
</dbReference>
<dbReference type="Gene3D" id="1.10.730.10">
    <property type="entry name" value="Isoleucyl-tRNA Synthetase, Domain 1"/>
    <property type="match status" value="1"/>
</dbReference>
<organism evidence="7 8">
    <name type="scientific">Orientia tsutsugamushi str. Gilliam</name>
    <dbReference type="NCBI Taxonomy" id="1359184"/>
    <lineage>
        <taxon>Bacteria</taxon>
        <taxon>Pseudomonadati</taxon>
        <taxon>Pseudomonadota</taxon>
        <taxon>Alphaproteobacteria</taxon>
        <taxon>Rickettsiales</taxon>
        <taxon>Rickettsiaceae</taxon>
        <taxon>Rickettsieae</taxon>
        <taxon>Orientia</taxon>
    </lineage>
</organism>
<comment type="caution">
    <text evidence="7">The sequence shown here is derived from an EMBL/GenBank/DDBJ whole genome shotgun (WGS) entry which is preliminary data.</text>
</comment>
<dbReference type="GO" id="GO:0004825">
    <property type="term" value="F:methionine-tRNA ligase activity"/>
    <property type="evidence" value="ECO:0007669"/>
    <property type="project" value="InterPro"/>
</dbReference>
<keyword evidence="5 7" id="KW-0030">Aminoacyl-tRNA synthetase</keyword>
<reference evidence="7 8" key="1">
    <citation type="submission" date="2015-02" db="EMBL/GenBank/DDBJ databases">
        <title>Genome Sequencing of Rickettsiales.</title>
        <authorList>
            <person name="Daugherty S.C."/>
            <person name="Su Q."/>
            <person name="Abolude K."/>
            <person name="Beier-Sexton M."/>
            <person name="Carlyon J.A."/>
            <person name="Carter R."/>
            <person name="Day N.P."/>
            <person name="Dumler S.J."/>
            <person name="Dyachenko V."/>
            <person name="Godinez A."/>
            <person name="Kurtti T.J."/>
            <person name="Lichay M."/>
            <person name="Mullins K.E."/>
            <person name="Ott S."/>
            <person name="Pappas-Brown V."/>
            <person name="Paris D.H."/>
            <person name="Patel P."/>
            <person name="Richards A.L."/>
            <person name="Sadzewicz L."/>
            <person name="Sears K."/>
            <person name="Seidman D."/>
            <person name="Sengamalay N."/>
            <person name="Stenos J."/>
            <person name="Tallon L.J."/>
            <person name="Vincent G."/>
            <person name="Fraser C.M."/>
            <person name="Munderloh U."/>
            <person name="Dunning-Hotopp J.C."/>
        </authorList>
    </citation>
    <scope>NUCLEOTIDE SEQUENCE [LARGE SCALE GENOMIC DNA]</scope>
    <source>
        <strain evidence="7 8">Gilliam</strain>
    </source>
</reference>
<evidence type="ECO:0000256" key="1">
    <source>
        <dbReference type="ARBA" id="ARBA00022598"/>
    </source>
</evidence>
<evidence type="ECO:0000313" key="8">
    <source>
        <dbReference type="Proteomes" id="UP000033769"/>
    </source>
</evidence>
<evidence type="ECO:0000256" key="5">
    <source>
        <dbReference type="ARBA" id="ARBA00023146"/>
    </source>
</evidence>
<dbReference type="InterPro" id="IPR015413">
    <property type="entry name" value="Methionyl/Leucyl_tRNA_Synth"/>
</dbReference>
<feature type="domain" description="Methionyl/Leucyl tRNA synthetase" evidence="6">
    <location>
        <begin position="6"/>
        <end position="38"/>
    </location>
</feature>
<dbReference type="InterPro" id="IPR009080">
    <property type="entry name" value="tRNAsynth_Ia_anticodon-bd"/>
</dbReference>
<keyword evidence="1" id="KW-0436">Ligase</keyword>
<sequence>MLREITIGNDGNFSKISFINRINSELCNKLGNLVHRTLSFIYKYNKAQIPQVDGITITNLYKSESLLLKIVMLSDNLANIIDNENVTVILNRIMEIVNQANIYFDQQAPWKFKDSNSQKIATIYTH</sequence>
<dbReference type="PANTHER" id="PTHR43326">
    <property type="entry name" value="METHIONYL-TRNA SYNTHETASE"/>
    <property type="match status" value="1"/>
</dbReference>
<name>A0A0F3M8C2_ORITS</name>